<dbReference type="VEuPathDB" id="FungiDB:NCU07758"/>
<evidence type="ECO:0000313" key="2">
    <source>
        <dbReference type="Proteomes" id="UP000001805"/>
    </source>
</evidence>
<dbReference type="GeneID" id="3874689"/>
<evidence type="ECO:0000313" key="1">
    <source>
        <dbReference type="EMBL" id="EAA29315.3"/>
    </source>
</evidence>
<dbReference type="HOGENOM" id="CLU_2543109_0_0_1"/>
<dbReference type="Proteomes" id="UP000001805">
    <property type="component" value="Chromosome 2, Linkage Group V"/>
</dbReference>
<dbReference type="EMBL" id="CM002240">
    <property type="protein sequence ID" value="EAA29315.3"/>
    <property type="molecule type" value="Genomic_DNA"/>
</dbReference>
<protein>
    <submittedName>
        <fullName evidence="1">Uncharacterized protein</fullName>
    </submittedName>
</protein>
<accession>Q7S1S0</accession>
<dbReference type="AlphaFoldDB" id="Q7S1S0"/>
<organism evidence="1 2">
    <name type="scientific">Neurospora crassa (strain ATCC 24698 / 74-OR23-1A / CBS 708.71 / DSM 1257 / FGSC 987)</name>
    <dbReference type="NCBI Taxonomy" id="367110"/>
    <lineage>
        <taxon>Eukaryota</taxon>
        <taxon>Fungi</taxon>
        <taxon>Dikarya</taxon>
        <taxon>Ascomycota</taxon>
        <taxon>Pezizomycotina</taxon>
        <taxon>Sordariomycetes</taxon>
        <taxon>Sordariomycetidae</taxon>
        <taxon>Sordariales</taxon>
        <taxon>Sordariaceae</taxon>
        <taxon>Neurospora</taxon>
    </lineage>
</organism>
<dbReference type="KEGG" id="ncr:NCU07758"/>
<name>Q7S1S0_NEUCR</name>
<gene>
    <name evidence="1" type="ORF">NCU07758</name>
</gene>
<keyword evidence="2" id="KW-1185">Reference proteome</keyword>
<reference evidence="1 2" key="1">
    <citation type="journal article" date="2003" name="Nature">
        <title>The genome sequence of the filamentous fungus Neurospora crassa.</title>
        <authorList>
            <person name="Galagan J.E."/>
            <person name="Calvo S.E."/>
            <person name="Borkovich K.A."/>
            <person name="Selker E.U."/>
            <person name="Read N.D."/>
            <person name="Jaffe D."/>
            <person name="FitzHugh W."/>
            <person name="Ma L.J."/>
            <person name="Smirnov S."/>
            <person name="Purcell S."/>
            <person name="Rehman B."/>
            <person name="Elkins T."/>
            <person name="Engels R."/>
            <person name="Wang S."/>
            <person name="Nielsen C.B."/>
            <person name="Butler J."/>
            <person name="Endrizzi M."/>
            <person name="Qui D."/>
            <person name="Ianakiev P."/>
            <person name="Bell-Pedersen D."/>
            <person name="Nelson M.A."/>
            <person name="Werner-Washburne M."/>
            <person name="Selitrennikoff C.P."/>
            <person name="Kinsey J.A."/>
            <person name="Braun E.L."/>
            <person name="Zelter A."/>
            <person name="Schulte U."/>
            <person name="Kothe G.O."/>
            <person name="Jedd G."/>
            <person name="Mewes W."/>
            <person name="Staben C."/>
            <person name="Marcotte E."/>
            <person name="Greenberg D."/>
            <person name="Roy A."/>
            <person name="Foley K."/>
            <person name="Naylor J."/>
            <person name="Stange-Thomann N."/>
            <person name="Barrett R."/>
            <person name="Gnerre S."/>
            <person name="Kamal M."/>
            <person name="Kamvysselis M."/>
            <person name="Mauceli E."/>
            <person name="Bielke C."/>
            <person name="Rudd S."/>
            <person name="Frishman D."/>
            <person name="Krystofova S."/>
            <person name="Rasmussen C."/>
            <person name="Metzenberg R.L."/>
            <person name="Perkins D.D."/>
            <person name="Kroken S."/>
            <person name="Cogoni C."/>
            <person name="Macino G."/>
            <person name="Catcheside D."/>
            <person name="Li W."/>
            <person name="Pratt R.J."/>
            <person name="Osmani S.A."/>
            <person name="DeSouza C.P."/>
            <person name="Glass L."/>
            <person name="Orbach M.J."/>
            <person name="Berglund J.A."/>
            <person name="Voelker R."/>
            <person name="Yarden O."/>
            <person name="Plamann M."/>
            <person name="Seiler S."/>
            <person name="Dunlap J."/>
            <person name="Radford A."/>
            <person name="Aramayo R."/>
            <person name="Natvig D.O."/>
            <person name="Alex L.A."/>
            <person name="Mannhaupt G."/>
            <person name="Ebbole D.J."/>
            <person name="Freitag M."/>
            <person name="Paulsen I."/>
            <person name="Sachs M.S."/>
            <person name="Lander E.S."/>
            <person name="Nusbaum C."/>
            <person name="Birren B."/>
        </authorList>
    </citation>
    <scope>NUCLEOTIDE SEQUENCE [LARGE SCALE GENOMIC DNA]</scope>
    <source>
        <strain evidence="2">ATCC 24698 / 74-OR23-1A / CBS 708.71 / DSM 1257 / FGSC 987</strain>
    </source>
</reference>
<dbReference type="InParanoid" id="Q7S1S0"/>
<dbReference type="PaxDb" id="5141-EFNCRP00000007940"/>
<sequence length="117" mass="13560">MSIHNSANTSKGRIETARNFLTSYAMTNPRWYGDEPYFEPLYATLRCQHPLPESEKGLYGTDQIHRLFGGAFEARLLISGILYNNLYRKNAPDISTSRVRATTWTTMLSEWKVRLKR</sequence>
<proteinExistence type="predicted"/>
<dbReference type="RefSeq" id="XP_958551.3">
    <property type="nucleotide sequence ID" value="XM_953458.3"/>
</dbReference>